<evidence type="ECO:0000256" key="1">
    <source>
        <dbReference type="SAM" id="MobiDB-lite"/>
    </source>
</evidence>
<dbReference type="EMBL" id="ML994611">
    <property type="protein sequence ID" value="KAF2194810.1"/>
    <property type="molecule type" value="Genomic_DNA"/>
</dbReference>
<dbReference type="GO" id="GO:0005524">
    <property type="term" value="F:ATP binding"/>
    <property type="evidence" value="ECO:0007669"/>
    <property type="project" value="InterPro"/>
</dbReference>
<keyword evidence="4" id="KW-1185">Reference proteome</keyword>
<feature type="domain" description="Protein kinase" evidence="2">
    <location>
        <begin position="1"/>
        <end position="228"/>
    </location>
</feature>
<feature type="compositionally biased region" description="Polar residues" evidence="1">
    <location>
        <begin position="206"/>
        <end position="228"/>
    </location>
</feature>
<protein>
    <submittedName>
        <fullName evidence="3">Kinase-like protein</fullName>
    </submittedName>
</protein>
<dbReference type="AlphaFoldDB" id="A0A6A6EXF8"/>
<dbReference type="SMART" id="SM00220">
    <property type="entry name" value="S_TKc"/>
    <property type="match status" value="1"/>
</dbReference>
<name>A0A6A6EXF8_9PEZI</name>
<organism evidence="3 4">
    <name type="scientific">Zopfia rhizophila CBS 207.26</name>
    <dbReference type="NCBI Taxonomy" id="1314779"/>
    <lineage>
        <taxon>Eukaryota</taxon>
        <taxon>Fungi</taxon>
        <taxon>Dikarya</taxon>
        <taxon>Ascomycota</taxon>
        <taxon>Pezizomycotina</taxon>
        <taxon>Dothideomycetes</taxon>
        <taxon>Dothideomycetes incertae sedis</taxon>
        <taxon>Zopfiaceae</taxon>
        <taxon>Zopfia</taxon>
    </lineage>
</organism>
<sequence>ENSNHMHFAKGKDPSYETLGICGSGGYTQVDKVNSDSRYLAIVVSPVAECNLRILSFLRQSSKDRLSLLRSFYRYLATALAYLHYCQMRHKDVKPHKSNVLLTHFGISWDFSELSRSTTSGEIVKTPRYCAPEVGAGGPRNTSSDVWSLGCAFLEMISTLKGESIETIKAYYQTHGSEQTLFYQNSHATIEWGCKARSRRPKGKFPSSNHSGHAQSGRQCTSNSTSSC</sequence>
<dbReference type="PANTHER" id="PTHR24359">
    <property type="entry name" value="SERINE/THREONINE-PROTEIN KINASE SBK1"/>
    <property type="match status" value="1"/>
</dbReference>
<dbReference type="PANTHER" id="PTHR24359:SF1">
    <property type="entry name" value="INHIBITOR OF NUCLEAR FACTOR KAPPA-B KINASE EPSILON SUBUNIT HOMOLOG 1-RELATED"/>
    <property type="match status" value="1"/>
</dbReference>
<dbReference type="Pfam" id="PF00069">
    <property type="entry name" value="Pkinase"/>
    <property type="match status" value="1"/>
</dbReference>
<dbReference type="PROSITE" id="PS50011">
    <property type="entry name" value="PROTEIN_KINASE_DOM"/>
    <property type="match status" value="1"/>
</dbReference>
<dbReference type="OrthoDB" id="4062651at2759"/>
<proteinExistence type="predicted"/>
<keyword evidence="3" id="KW-0808">Transferase</keyword>
<dbReference type="Gene3D" id="1.10.510.10">
    <property type="entry name" value="Transferase(Phosphotransferase) domain 1"/>
    <property type="match status" value="1"/>
</dbReference>
<gene>
    <name evidence="3" type="ORF">K469DRAFT_546694</name>
</gene>
<feature type="region of interest" description="Disordered" evidence="1">
    <location>
        <begin position="199"/>
        <end position="228"/>
    </location>
</feature>
<accession>A0A6A6EXF8</accession>
<dbReference type="Proteomes" id="UP000800200">
    <property type="component" value="Unassembled WGS sequence"/>
</dbReference>
<evidence type="ECO:0000259" key="2">
    <source>
        <dbReference type="PROSITE" id="PS50011"/>
    </source>
</evidence>
<dbReference type="GO" id="GO:0004674">
    <property type="term" value="F:protein serine/threonine kinase activity"/>
    <property type="evidence" value="ECO:0007669"/>
    <property type="project" value="TreeGrafter"/>
</dbReference>
<keyword evidence="3" id="KW-0418">Kinase</keyword>
<dbReference type="SUPFAM" id="SSF56112">
    <property type="entry name" value="Protein kinase-like (PK-like)"/>
    <property type="match status" value="1"/>
</dbReference>
<evidence type="ECO:0000313" key="4">
    <source>
        <dbReference type="Proteomes" id="UP000800200"/>
    </source>
</evidence>
<dbReference type="InterPro" id="IPR000719">
    <property type="entry name" value="Prot_kinase_dom"/>
</dbReference>
<feature type="non-terminal residue" evidence="3">
    <location>
        <position position="1"/>
    </location>
</feature>
<reference evidence="3" key="1">
    <citation type="journal article" date="2020" name="Stud. Mycol.">
        <title>101 Dothideomycetes genomes: a test case for predicting lifestyles and emergence of pathogens.</title>
        <authorList>
            <person name="Haridas S."/>
            <person name="Albert R."/>
            <person name="Binder M."/>
            <person name="Bloem J."/>
            <person name="Labutti K."/>
            <person name="Salamov A."/>
            <person name="Andreopoulos B."/>
            <person name="Baker S."/>
            <person name="Barry K."/>
            <person name="Bills G."/>
            <person name="Bluhm B."/>
            <person name="Cannon C."/>
            <person name="Castanera R."/>
            <person name="Culley D."/>
            <person name="Daum C."/>
            <person name="Ezra D."/>
            <person name="Gonzalez J."/>
            <person name="Henrissat B."/>
            <person name="Kuo A."/>
            <person name="Liang C."/>
            <person name="Lipzen A."/>
            <person name="Lutzoni F."/>
            <person name="Magnuson J."/>
            <person name="Mondo S."/>
            <person name="Nolan M."/>
            <person name="Ohm R."/>
            <person name="Pangilinan J."/>
            <person name="Park H.-J."/>
            <person name="Ramirez L."/>
            <person name="Alfaro M."/>
            <person name="Sun H."/>
            <person name="Tritt A."/>
            <person name="Yoshinaga Y."/>
            <person name="Zwiers L.-H."/>
            <person name="Turgeon B."/>
            <person name="Goodwin S."/>
            <person name="Spatafora J."/>
            <person name="Crous P."/>
            <person name="Grigoriev I."/>
        </authorList>
    </citation>
    <scope>NUCLEOTIDE SEQUENCE</scope>
    <source>
        <strain evidence="3">CBS 207.26</strain>
    </source>
</reference>
<evidence type="ECO:0000313" key="3">
    <source>
        <dbReference type="EMBL" id="KAF2194810.1"/>
    </source>
</evidence>
<dbReference type="InterPro" id="IPR011009">
    <property type="entry name" value="Kinase-like_dom_sf"/>
</dbReference>